<dbReference type="Proteomes" id="UP000584326">
    <property type="component" value="Unassembled WGS sequence"/>
</dbReference>
<feature type="domain" description="RING-type" evidence="7">
    <location>
        <begin position="28"/>
        <end position="78"/>
    </location>
</feature>
<feature type="region of interest" description="Disordered" evidence="6">
    <location>
        <begin position="1"/>
        <end position="21"/>
    </location>
</feature>
<dbReference type="Pfam" id="PF14634">
    <property type="entry name" value="zf-RING_5"/>
    <property type="match status" value="1"/>
</dbReference>
<sequence length="325" mass="36072">AAAMSGQAGEAGDPPGKQPDSLDLLESCGVCRERLRAERDPLLLPCLHSVCRQCLWAAPGPSAAPGPDGEVATCPICKYQCHLKDIMENYFLRDSGAEAAATSQSSSQCCTSCEDNAPATSYCVECSEPLCETCVEAHQRVKYTKDHTVRATGLSLSPCCHPPVYCSVHTHKPLALFCDTCDALICCDCQHQGHKDHQSQLLEEAVRTQQKTLALLVQRLGDKLTSLQCHTKELRSFMREVTDMQKQVQVDVKMATLQLMKELNKRSEVLLSDAQRLAEGQQERLEQQYQATLRLQRHHQHVLRFLSWALGRDNSAALLLCRKLV</sequence>
<dbReference type="Gene3D" id="3.30.160.60">
    <property type="entry name" value="Classic Zinc Finger"/>
    <property type="match status" value="1"/>
</dbReference>
<dbReference type="SMART" id="SM00336">
    <property type="entry name" value="BBOX"/>
    <property type="match status" value="2"/>
</dbReference>
<evidence type="ECO:0000313" key="10">
    <source>
        <dbReference type="Proteomes" id="UP000584326"/>
    </source>
</evidence>
<dbReference type="InterPro" id="IPR001841">
    <property type="entry name" value="Znf_RING"/>
</dbReference>
<dbReference type="PANTHER" id="PTHR45915">
    <property type="entry name" value="TRANSCRIPTION INTERMEDIARY FACTOR"/>
    <property type="match status" value="1"/>
</dbReference>
<evidence type="ECO:0000256" key="3">
    <source>
        <dbReference type="ARBA" id="ARBA00022771"/>
    </source>
</evidence>
<evidence type="ECO:0000256" key="6">
    <source>
        <dbReference type="SAM" id="MobiDB-lite"/>
    </source>
</evidence>
<feature type="domain" description="B box-type" evidence="8">
    <location>
        <begin position="105"/>
        <end position="152"/>
    </location>
</feature>
<feature type="non-terminal residue" evidence="9">
    <location>
        <position position="1"/>
    </location>
</feature>
<dbReference type="PANTHER" id="PTHR45915:SF8">
    <property type="entry name" value="TRIPARTITE MOTIF CONTAINING 28"/>
    <property type="match status" value="1"/>
</dbReference>
<gene>
    <name evidence="9" type="primary">Trim28_0</name>
    <name evidence="9" type="ORF">PODSTR_R07777</name>
</gene>
<evidence type="ECO:0000256" key="5">
    <source>
        <dbReference type="PROSITE-ProRule" id="PRU00024"/>
    </source>
</evidence>
<dbReference type="InterPro" id="IPR003649">
    <property type="entry name" value="Bbox_C"/>
</dbReference>
<dbReference type="InterPro" id="IPR017907">
    <property type="entry name" value="Znf_RING_CS"/>
</dbReference>
<protein>
    <submittedName>
        <fullName evidence="9">TIF1B factor</fullName>
    </submittedName>
</protein>
<dbReference type="PROSITE" id="PS50119">
    <property type="entry name" value="ZF_BBOX"/>
    <property type="match status" value="2"/>
</dbReference>
<dbReference type="GO" id="GO:0008270">
    <property type="term" value="F:zinc ion binding"/>
    <property type="evidence" value="ECO:0007669"/>
    <property type="project" value="UniProtKB-KW"/>
</dbReference>
<dbReference type="AlphaFoldDB" id="A0A7L4GY09"/>
<dbReference type="InterPro" id="IPR000315">
    <property type="entry name" value="Znf_B-box"/>
</dbReference>
<dbReference type="SUPFAM" id="SSF57845">
    <property type="entry name" value="B-box zinc-binding domain"/>
    <property type="match status" value="1"/>
</dbReference>
<dbReference type="PROSITE" id="PS00518">
    <property type="entry name" value="ZF_RING_1"/>
    <property type="match status" value="1"/>
</dbReference>
<dbReference type="PROSITE" id="PS50089">
    <property type="entry name" value="ZF_RING_2"/>
    <property type="match status" value="1"/>
</dbReference>
<accession>A0A7L4GY09</accession>
<dbReference type="EMBL" id="VZTK01018186">
    <property type="protein sequence ID" value="NXX17895.1"/>
    <property type="molecule type" value="Genomic_DNA"/>
</dbReference>
<keyword evidence="3 5" id="KW-0863">Zinc-finger</keyword>
<comment type="subcellular location">
    <subcellularLocation>
        <location evidence="1">Nucleus</location>
    </subcellularLocation>
</comment>
<evidence type="ECO:0000256" key="2">
    <source>
        <dbReference type="ARBA" id="ARBA00022723"/>
    </source>
</evidence>
<dbReference type="Pfam" id="PF00643">
    <property type="entry name" value="zf-B_box"/>
    <property type="match status" value="2"/>
</dbReference>
<organism evidence="9 10">
    <name type="scientific">Podargus strigoides</name>
    <name type="common">Tawny frogmouth</name>
    <name type="synonym">Caprimulgus strigoides</name>
    <dbReference type="NCBI Taxonomy" id="8905"/>
    <lineage>
        <taxon>Eukaryota</taxon>
        <taxon>Metazoa</taxon>
        <taxon>Chordata</taxon>
        <taxon>Craniata</taxon>
        <taxon>Vertebrata</taxon>
        <taxon>Euteleostomi</taxon>
        <taxon>Archelosauria</taxon>
        <taxon>Archosauria</taxon>
        <taxon>Dinosauria</taxon>
        <taxon>Saurischia</taxon>
        <taxon>Theropoda</taxon>
        <taxon>Coelurosauria</taxon>
        <taxon>Aves</taxon>
        <taxon>Neognathae</taxon>
        <taxon>Neoaves</taxon>
        <taxon>Strisores</taxon>
        <taxon>Caprimulgiformes</taxon>
        <taxon>Podargidae</taxon>
        <taxon>Podargus</taxon>
    </lineage>
</organism>
<name>A0A7L4GY09_PODST</name>
<dbReference type="SMART" id="SM00184">
    <property type="entry name" value="RING"/>
    <property type="match status" value="1"/>
</dbReference>
<dbReference type="GO" id="GO:0005634">
    <property type="term" value="C:nucleus"/>
    <property type="evidence" value="ECO:0007669"/>
    <property type="project" value="UniProtKB-SubCell"/>
</dbReference>
<feature type="non-terminal residue" evidence="9">
    <location>
        <position position="325"/>
    </location>
</feature>
<dbReference type="InterPro" id="IPR013083">
    <property type="entry name" value="Znf_RING/FYVE/PHD"/>
</dbReference>
<evidence type="ECO:0000259" key="8">
    <source>
        <dbReference type="PROSITE" id="PS50119"/>
    </source>
</evidence>
<dbReference type="GO" id="GO:0000785">
    <property type="term" value="C:chromatin"/>
    <property type="evidence" value="ECO:0007669"/>
    <property type="project" value="TreeGrafter"/>
</dbReference>
<proteinExistence type="predicted"/>
<evidence type="ECO:0000313" key="9">
    <source>
        <dbReference type="EMBL" id="NXX17895.1"/>
    </source>
</evidence>
<keyword evidence="10" id="KW-1185">Reference proteome</keyword>
<feature type="domain" description="B box-type" evidence="8">
    <location>
        <begin position="161"/>
        <end position="202"/>
    </location>
</feature>
<reference evidence="9 10" key="1">
    <citation type="submission" date="2020-02" db="EMBL/GenBank/DDBJ databases">
        <title>Bird 10,000 Genomes (B10K) Project - Family phase.</title>
        <authorList>
            <person name="Zhang G."/>
        </authorList>
    </citation>
    <scope>NUCLEOTIDE SEQUENCE [LARGE SCALE GENOMIC DNA]</scope>
    <source>
        <strain evidence="9">B10K-DU-001-40</strain>
        <tissue evidence="9">Muscle</tissue>
    </source>
</reference>
<dbReference type="SUPFAM" id="SSF57850">
    <property type="entry name" value="RING/U-box"/>
    <property type="match status" value="1"/>
</dbReference>
<comment type="caution">
    <text evidence="9">The sequence shown here is derived from an EMBL/GenBank/DDBJ whole genome shotgun (WGS) entry which is preliminary data.</text>
</comment>
<dbReference type="OrthoDB" id="1870062at2759"/>
<keyword evidence="4" id="KW-0862">Zinc</keyword>
<evidence type="ECO:0000259" key="7">
    <source>
        <dbReference type="PROSITE" id="PS50089"/>
    </source>
</evidence>
<evidence type="ECO:0000256" key="1">
    <source>
        <dbReference type="ARBA" id="ARBA00004123"/>
    </source>
</evidence>
<evidence type="ECO:0000256" key="4">
    <source>
        <dbReference type="ARBA" id="ARBA00022833"/>
    </source>
</evidence>
<keyword evidence="2" id="KW-0479">Metal-binding</keyword>
<dbReference type="SMART" id="SM00502">
    <property type="entry name" value="BBC"/>
    <property type="match status" value="1"/>
</dbReference>
<dbReference type="Gene3D" id="3.30.40.10">
    <property type="entry name" value="Zinc/RING finger domain, C3HC4 (zinc finger)"/>
    <property type="match status" value="1"/>
</dbReference>